<accession>A0A8H6ZVZ7</accession>
<feature type="region of interest" description="Disordered" evidence="1">
    <location>
        <begin position="157"/>
        <end position="197"/>
    </location>
</feature>
<feature type="compositionally biased region" description="Pro residues" evidence="1">
    <location>
        <begin position="584"/>
        <end position="603"/>
    </location>
</feature>
<feature type="compositionally biased region" description="Pro residues" evidence="1">
    <location>
        <begin position="427"/>
        <end position="441"/>
    </location>
</feature>
<feature type="compositionally biased region" description="Low complexity" evidence="1">
    <location>
        <begin position="467"/>
        <end position="477"/>
    </location>
</feature>
<dbReference type="SUPFAM" id="SSF49562">
    <property type="entry name" value="C2 domain (Calcium/lipid-binding domain, CaLB)"/>
    <property type="match status" value="1"/>
</dbReference>
<evidence type="ECO:0000256" key="1">
    <source>
        <dbReference type="SAM" id="MobiDB-lite"/>
    </source>
</evidence>
<feature type="compositionally biased region" description="Low complexity" evidence="1">
    <location>
        <begin position="627"/>
        <end position="636"/>
    </location>
</feature>
<evidence type="ECO:0000313" key="4">
    <source>
        <dbReference type="Proteomes" id="UP000623687"/>
    </source>
</evidence>
<dbReference type="PANTHER" id="PTHR47052:SF3">
    <property type="entry name" value="INGRESSION PROTEIN 1"/>
    <property type="match status" value="1"/>
</dbReference>
<dbReference type="CDD" id="cd08681">
    <property type="entry name" value="C2_fungal_Inn1p-like"/>
    <property type="match status" value="1"/>
</dbReference>
<name>A0A8H6ZVZ7_PLEOS</name>
<gene>
    <name evidence="3" type="ORF">PC9H_005165</name>
</gene>
<dbReference type="PRINTS" id="PR01217">
    <property type="entry name" value="PRICHEXTENSN"/>
</dbReference>
<dbReference type="EMBL" id="JACETU010000003">
    <property type="protein sequence ID" value="KAF7433215.1"/>
    <property type="molecule type" value="Genomic_DNA"/>
</dbReference>
<dbReference type="AlphaFoldDB" id="A0A8H6ZVZ7"/>
<feature type="compositionally biased region" description="Pro residues" evidence="1">
    <location>
        <begin position="611"/>
        <end position="626"/>
    </location>
</feature>
<organism evidence="3 4">
    <name type="scientific">Pleurotus ostreatus</name>
    <name type="common">Oyster mushroom</name>
    <name type="synonym">White-rot fungus</name>
    <dbReference type="NCBI Taxonomy" id="5322"/>
    <lineage>
        <taxon>Eukaryota</taxon>
        <taxon>Fungi</taxon>
        <taxon>Dikarya</taxon>
        <taxon>Basidiomycota</taxon>
        <taxon>Agaricomycotina</taxon>
        <taxon>Agaricomycetes</taxon>
        <taxon>Agaricomycetidae</taxon>
        <taxon>Agaricales</taxon>
        <taxon>Pleurotineae</taxon>
        <taxon>Pleurotaceae</taxon>
        <taxon>Pleurotus</taxon>
    </lineage>
</organism>
<dbReference type="InterPro" id="IPR035892">
    <property type="entry name" value="C2_domain_sf"/>
</dbReference>
<feature type="compositionally biased region" description="Polar residues" evidence="1">
    <location>
        <begin position="354"/>
        <end position="383"/>
    </location>
</feature>
<dbReference type="SMART" id="SM00239">
    <property type="entry name" value="C2"/>
    <property type="match status" value="1"/>
</dbReference>
<dbReference type="InterPro" id="IPR000008">
    <property type="entry name" value="C2_dom"/>
</dbReference>
<feature type="domain" description="C2" evidence="2">
    <location>
        <begin position="1"/>
        <end position="137"/>
    </location>
</feature>
<keyword evidence="4" id="KW-1185">Reference proteome</keyword>
<dbReference type="VEuPathDB" id="FungiDB:PC9H_005165"/>
<feature type="compositionally biased region" description="Low complexity" evidence="1">
    <location>
        <begin position="442"/>
        <end position="455"/>
    </location>
</feature>
<dbReference type="Proteomes" id="UP000623687">
    <property type="component" value="Unassembled WGS sequence"/>
</dbReference>
<dbReference type="InterPro" id="IPR052981">
    <property type="entry name" value="Ingression_C2_domain"/>
</dbReference>
<reference evidence="3" key="1">
    <citation type="submission" date="2019-07" db="EMBL/GenBank/DDBJ databases">
        <authorList>
            <person name="Palmer J.M."/>
        </authorList>
    </citation>
    <scope>NUCLEOTIDE SEQUENCE</scope>
    <source>
        <strain evidence="3">PC9</strain>
    </source>
</reference>
<evidence type="ECO:0000259" key="2">
    <source>
        <dbReference type="PROSITE" id="PS50004"/>
    </source>
</evidence>
<dbReference type="PANTHER" id="PTHR47052">
    <property type="entry name" value="CONSERVED SERINE PROLINE-RICH PROTEIN (AFU_ORTHOLOGUE AFUA_2G01790)"/>
    <property type="match status" value="1"/>
</dbReference>
<comment type="caution">
    <text evidence="3">The sequence shown here is derived from an EMBL/GenBank/DDBJ whole genome shotgun (WGS) entry which is preliminary data.</text>
</comment>
<dbReference type="PROSITE" id="PS50004">
    <property type="entry name" value="C2"/>
    <property type="match status" value="1"/>
</dbReference>
<dbReference type="RefSeq" id="XP_036633242.1">
    <property type="nucleotide sequence ID" value="XM_036774740.1"/>
</dbReference>
<feature type="compositionally biased region" description="Low complexity" evidence="1">
    <location>
        <begin position="499"/>
        <end position="509"/>
    </location>
</feature>
<feature type="compositionally biased region" description="Pro residues" evidence="1">
    <location>
        <begin position="384"/>
        <end position="402"/>
    </location>
</feature>
<feature type="region of interest" description="Disordered" evidence="1">
    <location>
        <begin position="74"/>
        <end position="97"/>
    </location>
</feature>
<feature type="compositionally biased region" description="Polar residues" evidence="1">
    <location>
        <begin position="313"/>
        <end position="335"/>
    </location>
</feature>
<dbReference type="Pfam" id="PF00168">
    <property type="entry name" value="C2"/>
    <property type="match status" value="1"/>
</dbReference>
<feature type="compositionally biased region" description="Polar residues" evidence="1">
    <location>
        <begin position="293"/>
        <end position="306"/>
    </location>
</feature>
<sequence>MSSTPREIGTLIVVVLKARHLPNKRHIGKQDPYCVVELNGVKFKTKAIKRGGQHPEWDEEFRFTLHEDTEDVLARTTNDDGSPPTPPPKSDKTPRIKGAKAMSVACYADDPREPDLIGESSVDLTEVLTKGETDEWFTLNHKDKFAGEVYLELTFWSNEPPPEKKPKSKASSVSKQYGGPGSFIPADGPTGAQGVPGSRIVSTSVLQDRPRQELDAMPASLRASNSLAQLDLYVPPYEHRRPSPEGLASDFGQLGIMDDARRRESYPVRDLFAPLRSASSTEQRPQPPHGRRPSTSTGFSTISAYSQYDPRATYQSPTEYESQPLYQTPYETPSQYVPEGYPPQTARGPRYSIPPTSSGFVPLQSHTPAPSVFNQPLYPQSTFAPPPSQTPLPSAYPPPSLPPTSSFHQLPPPPQPYQYPQYGSATPAPPQNYAPPLPVTPQPQIHQQPYQYHTPSPSHNDSPPQPGSLSSSYGPGSRPLPQPTPSQSHYSPLPPPGGVPQQVGSYGSQNGTAFHNVYASVPPPPPLPSLPVPPPPPLPQQTYQPPNPGPPPPLPPSQQSNNLSRRRTSLPQPPVNLQQALQGIPPPPPLPNPPSMPPLPPSPSSHTPPNNAQPPYPGPPPPPPSFPESQWQQPQQVYAQSQWT</sequence>
<dbReference type="GeneID" id="59374983"/>
<protein>
    <recommendedName>
        <fullName evidence="2">C2 domain-containing protein</fullName>
    </recommendedName>
</protein>
<dbReference type="OrthoDB" id="270970at2759"/>
<feature type="region of interest" description="Disordered" evidence="1">
    <location>
        <begin position="270"/>
        <end position="644"/>
    </location>
</feature>
<proteinExistence type="predicted"/>
<feature type="compositionally biased region" description="Pro residues" evidence="1">
    <location>
        <begin position="521"/>
        <end position="556"/>
    </location>
</feature>
<evidence type="ECO:0000313" key="3">
    <source>
        <dbReference type="EMBL" id="KAF7433215.1"/>
    </source>
</evidence>
<dbReference type="InterPro" id="IPR037791">
    <property type="entry name" value="C2_fungal_Inn1"/>
</dbReference>
<dbReference type="Gene3D" id="2.60.40.150">
    <property type="entry name" value="C2 domain"/>
    <property type="match status" value="1"/>
</dbReference>